<dbReference type="PANTHER" id="PTHR44167:SF24">
    <property type="entry name" value="SERINE_THREONINE-PROTEIN KINASE CHK2"/>
    <property type="match status" value="1"/>
</dbReference>
<dbReference type="Gene3D" id="1.10.510.10">
    <property type="entry name" value="Transferase(Phosphotransferase) domain 1"/>
    <property type="match status" value="1"/>
</dbReference>
<dbReference type="GO" id="GO:0004674">
    <property type="term" value="F:protein serine/threonine kinase activity"/>
    <property type="evidence" value="ECO:0007669"/>
    <property type="project" value="TreeGrafter"/>
</dbReference>
<keyword evidence="3" id="KW-1185">Reference proteome</keyword>
<dbReference type="CDD" id="cd00180">
    <property type="entry name" value="PKc"/>
    <property type="match status" value="1"/>
</dbReference>
<feature type="domain" description="Protein kinase" evidence="1">
    <location>
        <begin position="33"/>
        <end position="315"/>
    </location>
</feature>
<dbReference type="HOGENOM" id="CLU_060801_0_0_1"/>
<reference evidence="2 3" key="1">
    <citation type="journal article" date="2013" name="Nat. Commun.">
        <title>The evolution and pathogenic mechanisms of the rice sheath blight pathogen.</title>
        <authorList>
            <person name="Zheng A."/>
            <person name="Lin R."/>
            <person name="Xu L."/>
            <person name="Qin P."/>
            <person name="Tang C."/>
            <person name="Ai P."/>
            <person name="Zhang D."/>
            <person name="Liu Y."/>
            <person name="Sun Z."/>
            <person name="Feng H."/>
            <person name="Wang Y."/>
            <person name="Chen Y."/>
            <person name="Liang X."/>
            <person name="Fu R."/>
            <person name="Li Q."/>
            <person name="Zhang J."/>
            <person name="Yu X."/>
            <person name="Xie Z."/>
            <person name="Ding L."/>
            <person name="Guan P."/>
            <person name="Tang J."/>
            <person name="Liang Y."/>
            <person name="Wang S."/>
            <person name="Deng Q."/>
            <person name="Li S."/>
            <person name="Zhu J."/>
            <person name="Wang L."/>
            <person name="Liu H."/>
            <person name="Li P."/>
        </authorList>
    </citation>
    <scope>NUCLEOTIDE SEQUENCE [LARGE SCALE GENOMIC DNA]</scope>
    <source>
        <strain evidence="3">AG-1 IA</strain>
    </source>
</reference>
<organism evidence="2 3">
    <name type="scientific">Thanatephorus cucumeris (strain AG1-IA)</name>
    <name type="common">Rice sheath blight fungus</name>
    <name type="synonym">Rhizoctonia solani</name>
    <dbReference type="NCBI Taxonomy" id="983506"/>
    <lineage>
        <taxon>Eukaryota</taxon>
        <taxon>Fungi</taxon>
        <taxon>Dikarya</taxon>
        <taxon>Basidiomycota</taxon>
        <taxon>Agaricomycotina</taxon>
        <taxon>Agaricomycetes</taxon>
        <taxon>Cantharellales</taxon>
        <taxon>Ceratobasidiaceae</taxon>
        <taxon>Rhizoctonia</taxon>
        <taxon>Rhizoctonia solani AG-1</taxon>
    </lineage>
</organism>
<dbReference type="Pfam" id="PF00069">
    <property type="entry name" value="Pkinase"/>
    <property type="match status" value="1"/>
</dbReference>
<dbReference type="GO" id="GO:0044773">
    <property type="term" value="P:mitotic DNA damage checkpoint signaling"/>
    <property type="evidence" value="ECO:0007669"/>
    <property type="project" value="TreeGrafter"/>
</dbReference>
<dbReference type="GO" id="GO:0005634">
    <property type="term" value="C:nucleus"/>
    <property type="evidence" value="ECO:0007669"/>
    <property type="project" value="TreeGrafter"/>
</dbReference>
<dbReference type="GO" id="GO:0005524">
    <property type="term" value="F:ATP binding"/>
    <property type="evidence" value="ECO:0007669"/>
    <property type="project" value="InterPro"/>
</dbReference>
<dbReference type="PROSITE" id="PS50011">
    <property type="entry name" value="PROTEIN_KINASE_DOM"/>
    <property type="match status" value="1"/>
</dbReference>
<dbReference type="PANTHER" id="PTHR44167">
    <property type="entry name" value="OVARIAN-SPECIFIC SERINE/THREONINE-PROTEIN KINASE LOK-RELATED"/>
    <property type="match status" value="1"/>
</dbReference>
<evidence type="ECO:0000313" key="3">
    <source>
        <dbReference type="Proteomes" id="UP000011668"/>
    </source>
</evidence>
<evidence type="ECO:0000313" key="2">
    <source>
        <dbReference type="EMBL" id="ELU44235.1"/>
    </source>
</evidence>
<dbReference type="InterPro" id="IPR000719">
    <property type="entry name" value="Prot_kinase_dom"/>
</dbReference>
<sequence>MCASYLPPEDILDLALRESSDGPPDPPALNRTTGLYPFNEDGASSQMFRCIVKRPHADQPLSFASGQVSSTGPSEGTLTVQRQSLDDVVKQFAAELRVFRTIGIHKNVVRFFGVIEGVGLVLEEIDHGHTLLELLPTIWNDSTKIDWFNQILEGLAHIHKFGLSHGDLSCTNIMVRYNVVKILDFGHSTYIGEEAIMGTPPFCAPEILRSDKGTDGRLGDAYSLGIVLIYLERGIDEDVISLEDQLQDKPPQISDLKLFANLVSHYTLPKSERWFTRIRIGNLVPENNQQVRIRSPTKRSKKKTRSITLVKDPLLPQDNTRPIDTPQDAGILQFRSRGMVDRLEAVAAGVGVGPELESREPLEWGLVERAVPGATVHARPRPPL</sequence>
<dbReference type="PROSITE" id="PS00109">
    <property type="entry name" value="PROTEIN_KINASE_TYR"/>
    <property type="match status" value="1"/>
</dbReference>
<name>L8X1Y7_THACA</name>
<dbReference type="STRING" id="983506.L8X1Y7"/>
<protein>
    <submittedName>
        <fullName evidence="2">Pkinase domain-containing protein</fullName>
    </submittedName>
</protein>
<comment type="caution">
    <text evidence="2">The sequence shown here is derived from an EMBL/GenBank/DDBJ whole genome shotgun (WGS) entry which is preliminary data.</text>
</comment>
<gene>
    <name evidence="2" type="ORF">AG1IA_01733</name>
</gene>
<keyword evidence="2" id="KW-0418">Kinase</keyword>
<evidence type="ECO:0000259" key="1">
    <source>
        <dbReference type="PROSITE" id="PS50011"/>
    </source>
</evidence>
<dbReference type="AlphaFoldDB" id="L8X1Y7"/>
<dbReference type="SUPFAM" id="SSF56112">
    <property type="entry name" value="Protein kinase-like (PK-like)"/>
    <property type="match status" value="1"/>
</dbReference>
<keyword evidence="2" id="KW-0808">Transferase</keyword>
<dbReference type="InterPro" id="IPR011009">
    <property type="entry name" value="Kinase-like_dom_sf"/>
</dbReference>
<accession>L8X1Y7</accession>
<dbReference type="EMBL" id="AFRT01000373">
    <property type="protein sequence ID" value="ELU44235.1"/>
    <property type="molecule type" value="Genomic_DNA"/>
</dbReference>
<dbReference type="InterPro" id="IPR008266">
    <property type="entry name" value="Tyr_kinase_AS"/>
</dbReference>
<dbReference type="Proteomes" id="UP000011668">
    <property type="component" value="Unassembled WGS sequence"/>
</dbReference>
<dbReference type="OrthoDB" id="1668230at2759"/>
<proteinExistence type="predicted"/>